<evidence type="ECO:0000313" key="2">
    <source>
        <dbReference type="EMBL" id="GJM94583.1"/>
    </source>
</evidence>
<organism evidence="2 3">
    <name type="scientific">Eleusine coracana subsp. coracana</name>
    <dbReference type="NCBI Taxonomy" id="191504"/>
    <lineage>
        <taxon>Eukaryota</taxon>
        <taxon>Viridiplantae</taxon>
        <taxon>Streptophyta</taxon>
        <taxon>Embryophyta</taxon>
        <taxon>Tracheophyta</taxon>
        <taxon>Spermatophyta</taxon>
        <taxon>Magnoliopsida</taxon>
        <taxon>Liliopsida</taxon>
        <taxon>Poales</taxon>
        <taxon>Poaceae</taxon>
        <taxon>PACMAD clade</taxon>
        <taxon>Chloridoideae</taxon>
        <taxon>Cynodonteae</taxon>
        <taxon>Eleusininae</taxon>
        <taxon>Eleusine</taxon>
    </lineage>
</organism>
<dbReference type="EMBL" id="BQKI01000005">
    <property type="protein sequence ID" value="GJM94583.1"/>
    <property type="molecule type" value="Genomic_DNA"/>
</dbReference>
<reference evidence="2" key="1">
    <citation type="journal article" date="2018" name="DNA Res.">
        <title>Multiple hybrid de novo genome assembly of finger millet, an orphan allotetraploid crop.</title>
        <authorList>
            <person name="Hatakeyama M."/>
            <person name="Aluri S."/>
            <person name="Balachadran M.T."/>
            <person name="Sivarajan S.R."/>
            <person name="Patrignani A."/>
            <person name="Gruter S."/>
            <person name="Poveda L."/>
            <person name="Shimizu-Inatsugi R."/>
            <person name="Baeten J."/>
            <person name="Francoijs K.J."/>
            <person name="Nataraja K.N."/>
            <person name="Reddy Y.A.N."/>
            <person name="Phadnis S."/>
            <person name="Ravikumar R.L."/>
            <person name="Schlapbach R."/>
            <person name="Sreeman S.M."/>
            <person name="Shimizu K.K."/>
        </authorList>
    </citation>
    <scope>NUCLEOTIDE SEQUENCE</scope>
</reference>
<feature type="compositionally biased region" description="Polar residues" evidence="1">
    <location>
        <begin position="1"/>
        <end position="12"/>
    </location>
</feature>
<reference evidence="2" key="2">
    <citation type="submission" date="2021-12" db="EMBL/GenBank/DDBJ databases">
        <title>Resequencing data analysis of finger millet.</title>
        <authorList>
            <person name="Hatakeyama M."/>
            <person name="Aluri S."/>
            <person name="Balachadran M.T."/>
            <person name="Sivarajan S.R."/>
            <person name="Poveda L."/>
            <person name="Shimizu-Inatsugi R."/>
            <person name="Schlapbach R."/>
            <person name="Sreeman S.M."/>
            <person name="Shimizu K.K."/>
        </authorList>
    </citation>
    <scope>NUCLEOTIDE SEQUENCE</scope>
</reference>
<name>A0AAV5C8T1_ELECO</name>
<evidence type="ECO:0000313" key="3">
    <source>
        <dbReference type="Proteomes" id="UP001054889"/>
    </source>
</evidence>
<comment type="caution">
    <text evidence="2">The sequence shown here is derived from an EMBL/GenBank/DDBJ whole genome shotgun (WGS) entry which is preliminary data.</text>
</comment>
<feature type="compositionally biased region" description="Low complexity" evidence="1">
    <location>
        <begin position="23"/>
        <end position="35"/>
    </location>
</feature>
<gene>
    <name evidence="2" type="primary">ga11241</name>
    <name evidence="2" type="ORF">PR202_ga11241</name>
</gene>
<accession>A0AAV5C8T1</accession>
<protein>
    <submittedName>
        <fullName evidence="2">Uncharacterized protein</fullName>
    </submittedName>
</protein>
<dbReference type="AlphaFoldDB" id="A0AAV5C8T1"/>
<sequence length="101" mass="11028">MEQRPVSLSSPVTKKGGLRLDAARSVPRRSAASWSYSRGNNTWPLNGLRPPRALQAPPPPGSGGKAAADGAKRRSRRRRNLAARCRRWRAAQDIFAESIPA</sequence>
<dbReference type="Proteomes" id="UP001054889">
    <property type="component" value="Unassembled WGS sequence"/>
</dbReference>
<feature type="region of interest" description="Disordered" evidence="1">
    <location>
        <begin position="1"/>
        <end position="83"/>
    </location>
</feature>
<feature type="compositionally biased region" description="Basic residues" evidence="1">
    <location>
        <begin position="73"/>
        <end position="83"/>
    </location>
</feature>
<evidence type="ECO:0000256" key="1">
    <source>
        <dbReference type="SAM" id="MobiDB-lite"/>
    </source>
</evidence>
<proteinExistence type="predicted"/>
<keyword evidence="3" id="KW-1185">Reference proteome</keyword>